<accession>A0ABS3QB59</accession>
<organism evidence="2 3">
    <name type="scientific">Hymenobacter negativus</name>
    <dbReference type="NCBI Taxonomy" id="2795026"/>
    <lineage>
        <taxon>Bacteria</taxon>
        <taxon>Pseudomonadati</taxon>
        <taxon>Bacteroidota</taxon>
        <taxon>Cytophagia</taxon>
        <taxon>Cytophagales</taxon>
        <taxon>Hymenobacteraceae</taxon>
        <taxon>Hymenobacter</taxon>
    </lineage>
</organism>
<dbReference type="Proteomes" id="UP000664369">
    <property type="component" value="Unassembled WGS sequence"/>
</dbReference>
<sequence length="174" mass="18632">WTASNRDFARYPSQQSAPVTLAAGTCYYVEAVHKQSWGPGYVAVAWRLPDGSRLEPIPANNLIPFATTAARGVAATNGSSTTGSSLSRTELSVFPNPFSSNATIEFNTLKSGAVMVELFNLQGQRVRKLYTGDATAGTPQRVTLDAPGLSTGTYLVRLTTGNEVVNQRVSYIAR</sequence>
<reference evidence="2 3" key="1">
    <citation type="submission" date="2021-03" db="EMBL/GenBank/DDBJ databases">
        <authorList>
            <person name="Kim M.K."/>
        </authorList>
    </citation>
    <scope>NUCLEOTIDE SEQUENCE [LARGE SCALE GENOMIC DNA]</scope>
    <source>
        <strain evidence="2 3">BT442</strain>
    </source>
</reference>
<evidence type="ECO:0000259" key="1">
    <source>
        <dbReference type="Pfam" id="PF18962"/>
    </source>
</evidence>
<dbReference type="Pfam" id="PF18962">
    <property type="entry name" value="Por_Secre_tail"/>
    <property type="match status" value="1"/>
</dbReference>
<feature type="non-terminal residue" evidence="2">
    <location>
        <position position="1"/>
    </location>
</feature>
<evidence type="ECO:0000313" key="2">
    <source>
        <dbReference type="EMBL" id="MBO2008253.1"/>
    </source>
</evidence>
<name>A0ABS3QB59_9BACT</name>
<feature type="domain" description="Secretion system C-terminal sorting" evidence="1">
    <location>
        <begin position="93"/>
        <end position="167"/>
    </location>
</feature>
<keyword evidence="3" id="KW-1185">Reference proteome</keyword>
<evidence type="ECO:0000313" key="3">
    <source>
        <dbReference type="Proteomes" id="UP000664369"/>
    </source>
</evidence>
<dbReference type="RefSeq" id="WP_208173799.1">
    <property type="nucleotide sequence ID" value="NZ_JAGETZ010000002.1"/>
</dbReference>
<dbReference type="NCBIfam" id="TIGR04183">
    <property type="entry name" value="Por_Secre_tail"/>
    <property type="match status" value="1"/>
</dbReference>
<proteinExistence type="predicted"/>
<comment type="caution">
    <text evidence="2">The sequence shown here is derived from an EMBL/GenBank/DDBJ whole genome shotgun (WGS) entry which is preliminary data.</text>
</comment>
<gene>
    <name evidence="2" type="ORF">J4E00_04265</name>
</gene>
<dbReference type="InterPro" id="IPR026444">
    <property type="entry name" value="Secre_tail"/>
</dbReference>
<protein>
    <submittedName>
        <fullName evidence="2">T9SS type A sorting domain-containing protein</fullName>
    </submittedName>
</protein>
<dbReference type="EMBL" id="JAGETZ010000002">
    <property type="protein sequence ID" value="MBO2008253.1"/>
    <property type="molecule type" value="Genomic_DNA"/>
</dbReference>